<keyword evidence="1" id="KW-0732">Signal</keyword>
<dbReference type="InterPro" id="IPR005135">
    <property type="entry name" value="Endo/exonuclease/phosphatase"/>
</dbReference>
<sequence length="469" mass="53351">MAARSDAAAHGSLFWLCTVCFLFVCVNTLEQATYIYSRMDLFDIGMSCRSDITADFHRTNNIPEDIARPPGSPWIVFGPVKQRRRRRERKQKRGCHAGLLARLRKRPHRPPLPSLFLANARSIVHKMEELEVLLAANTNVRDCCVMIITESWLHSRIPDAAVQLPGRSTHRYDRNSASGKSRGGGLCVYIHNDWCMDSRVTHTHCSPYLEVMSIMCRPFYLPRELTGVIINTVYIPPDANASIALDHLQSLINKQQRSHPDGVHIVAGDFNHACLKNVLPKFVQYVRCTTRGKNTLDRVYSNLKHAYRAVPLPHLGLSDHLSLLLIPAYTPLRSKTKPVVKYIRTWPEGALSLLQDCFEHTVWDIFEQSNLEEHTEAVLSYIKFCTDTVTVEKRIRVYPNQKPWMTTAVRSLLNSRDTAFRSGDAAQYSMARANLRRGIKAAKEDYKGKVEVNLAHNKHVETLKANSAR</sequence>
<evidence type="ECO:0000313" key="3">
    <source>
        <dbReference type="EMBL" id="KAK1904684.1"/>
    </source>
</evidence>
<evidence type="ECO:0000256" key="1">
    <source>
        <dbReference type="SAM" id="SignalP"/>
    </source>
</evidence>
<evidence type="ECO:0000259" key="2">
    <source>
        <dbReference type="Pfam" id="PF03372"/>
    </source>
</evidence>
<feature type="signal peptide" evidence="1">
    <location>
        <begin position="1"/>
        <end position="28"/>
    </location>
</feature>
<proteinExistence type="predicted"/>
<keyword evidence="4" id="KW-1185">Reference proteome</keyword>
<dbReference type="PANTHER" id="PTHR47510">
    <property type="entry name" value="REVERSE TRANSCRIPTASE DOMAIN-CONTAINING PROTEIN"/>
    <property type="match status" value="1"/>
</dbReference>
<dbReference type="Pfam" id="PF03372">
    <property type="entry name" value="Exo_endo_phos"/>
    <property type="match status" value="1"/>
</dbReference>
<feature type="domain" description="Endonuclease/exonuclease/phosphatase" evidence="2">
    <location>
        <begin position="145"/>
        <end position="320"/>
    </location>
</feature>
<feature type="chain" id="PRO_5042201566" evidence="1">
    <location>
        <begin position="29"/>
        <end position="469"/>
    </location>
</feature>
<dbReference type="Proteomes" id="UP001228049">
    <property type="component" value="Unassembled WGS sequence"/>
</dbReference>
<dbReference type="GO" id="GO:0003824">
    <property type="term" value="F:catalytic activity"/>
    <property type="evidence" value="ECO:0007669"/>
    <property type="project" value="InterPro"/>
</dbReference>
<dbReference type="AlphaFoldDB" id="A0AAD9FK11"/>
<dbReference type="Gene3D" id="3.60.10.10">
    <property type="entry name" value="Endonuclease/exonuclease/phosphatase"/>
    <property type="match status" value="1"/>
</dbReference>
<organism evidence="3 4">
    <name type="scientific">Dissostichus eleginoides</name>
    <name type="common">Patagonian toothfish</name>
    <name type="synonym">Dissostichus amissus</name>
    <dbReference type="NCBI Taxonomy" id="100907"/>
    <lineage>
        <taxon>Eukaryota</taxon>
        <taxon>Metazoa</taxon>
        <taxon>Chordata</taxon>
        <taxon>Craniata</taxon>
        <taxon>Vertebrata</taxon>
        <taxon>Euteleostomi</taxon>
        <taxon>Actinopterygii</taxon>
        <taxon>Neopterygii</taxon>
        <taxon>Teleostei</taxon>
        <taxon>Neoteleostei</taxon>
        <taxon>Acanthomorphata</taxon>
        <taxon>Eupercaria</taxon>
        <taxon>Perciformes</taxon>
        <taxon>Notothenioidei</taxon>
        <taxon>Nototheniidae</taxon>
        <taxon>Dissostichus</taxon>
    </lineage>
</organism>
<dbReference type="PANTHER" id="PTHR47510:SF3">
    <property type="entry name" value="ENDO_EXONUCLEASE_PHOSPHATASE DOMAIN-CONTAINING PROTEIN"/>
    <property type="match status" value="1"/>
</dbReference>
<comment type="caution">
    <text evidence="3">The sequence shown here is derived from an EMBL/GenBank/DDBJ whole genome shotgun (WGS) entry which is preliminary data.</text>
</comment>
<dbReference type="InterPro" id="IPR036691">
    <property type="entry name" value="Endo/exonu/phosph_ase_sf"/>
</dbReference>
<gene>
    <name evidence="3" type="ORF">KUDE01_011865</name>
</gene>
<reference evidence="3" key="1">
    <citation type="submission" date="2023-04" db="EMBL/GenBank/DDBJ databases">
        <title>Chromosome-level genome of Chaenocephalus aceratus.</title>
        <authorList>
            <person name="Park H."/>
        </authorList>
    </citation>
    <scope>NUCLEOTIDE SEQUENCE</scope>
    <source>
        <strain evidence="3">DE</strain>
        <tissue evidence="3">Muscle</tissue>
    </source>
</reference>
<evidence type="ECO:0000313" key="4">
    <source>
        <dbReference type="Proteomes" id="UP001228049"/>
    </source>
</evidence>
<dbReference type="EMBL" id="JASDAP010000004">
    <property type="protein sequence ID" value="KAK1904684.1"/>
    <property type="molecule type" value="Genomic_DNA"/>
</dbReference>
<protein>
    <submittedName>
        <fullName evidence="3">Proteinase R</fullName>
    </submittedName>
</protein>
<dbReference type="SUPFAM" id="SSF56219">
    <property type="entry name" value="DNase I-like"/>
    <property type="match status" value="1"/>
</dbReference>
<name>A0AAD9FK11_DISEL</name>
<accession>A0AAD9FK11</accession>